<dbReference type="Pfam" id="PF07093">
    <property type="entry name" value="SGT1"/>
    <property type="match status" value="1"/>
</dbReference>
<keyword evidence="3" id="KW-1185">Reference proteome</keyword>
<dbReference type="OrthoDB" id="27237at2759"/>
<evidence type="ECO:0000313" key="4">
    <source>
        <dbReference type="RefSeq" id="XP_026730576.1"/>
    </source>
</evidence>
<dbReference type="InterPro" id="IPR010770">
    <property type="entry name" value="Ecd"/>
</dbReference>
<dbReference type="GO" id="GO:0005634">
    <property type="term" value="C:nucleus"/>
    <property type="evidence" value="ECO:0007669"/>
    <property type="project" value="TreeGrafter"/>
</dbReference>
<dbReference type="CTD" id="11319"/>
<dbReference type="AlphaFoldDB" id="A0A2H4WW85"/>
<accession>A0A2H4WW85</accession>
<evidence type="ECO:0000256" key="1">
    <source>
        <dbReference type="SAM" id="MobiDB-lite"/>
    </source>
</evidence>
<dbReference type="GeneID" id="113495814"/>
<feature type="region of interest" description="Disordered" evidence="1">
    <location>
        <begin position="533"/>
        <end position="562"/>
    </location>
</feature>
<dbReference type="KEGG" id="tnl:113495814"/>
<reference evidence="2" key="1">
    <citation type="submission" date="2017-01" db="EMBL/GenBank/DDBJ databases">
        <title>Selection of reference genes for RT-qPCR Normalization in Trichoplusia ni Cells during A Baculovirus (AnpeMNPV) Infection.</title>
        <authorList>
            <person name="Zhao Z."/>
            <person name="Wang L."/>
            <person name="Yue D."/>
            <person name="Ye B."/>
            <person name="Li P."/>
            <person name="Zhang B."/>
            <person name="Fan Q."/>
        </authorList>
    </citation>
    <scope>NUCLEOTIDE SEQUENCE</scope>
</reference>
<name>A0A2H4WW85_TRINI</name>
<dbReference type="PANTHER" id="PTHR13060">
    <property type="entry name" value="SGT1 PROTEIN HSGT1 SUPPRESSOR OF GCR2"/>
    <property type="match status" value="1"/>
</dbReference>
<organism evidence="2">
    <name type="scientific">Trichoplusia ni</name>
    <name type="common">Cabbage looper</name>
    <dbReference type="NCBI Taxonomy" id="7111"/>
    <lineage>
        <taxon>Eukaryota</taxon>
        <taxon>Metazoa</taxon>
        <taxon>Ecdysozoa</taxon>
        <taxon>Arthropoda</taxon>
        <taxon>Hexapoda</taxon>
        <taxon>Insecta</taxon>
        <taxon>Pterygota</taxon>
        <taxon>Neoptera</taxon>
        <taxon>Endopterygota</taxon>
        <taxon>Lepidoptera</taxon>
        <taxon>Glossata</taxon>
        <taxon>Ditrysia</taxon>
        <taxon>Noctuoidea</taxon>
        <taxon>Noctuidae</taxon>
        <taxon>Plusiinae</taxon>
        <taxon>Trichoplusia</taxon>
    </lineage>
</organism>
<proteinExistence type="evidence at transcript level"/>
<protein>
    <submittedName>
        <fullName evidence="4">Protein ecdysoneless</fullName>
    </submittedName>
    <submittedName>
        <fullName evidence="2">SGT1-like ecdysoneless</fullName>
    </submittedName>
</protein>
<reference evidence="4" key="2">
    <citation type="submission" date="2025-04" db="UniProtKB">
        <authorList>
            <consortium name="RefSeq"/>
        </authorList>
    </citation>
    <scope>IDENTIFICATION</scope>
</reference>
<dbReference type="RefSeq" id="XP_026730576.1">
    <property type="nucleotide sequence ID" value="XM_026874775.1"/>
</dbReference>
<dbReference type="Proteomes" id="UP000322000">
    <property type="component" value="Chromosome 1"/>
</dbReference>
<evidence type="ECO:0000313" key="3">
    <source>
        <dbReference type="Proteomes" id="UP000322000"/>
    </source>
</evidence>
<dbReference type="PANTHER" id="PTHR13060:SF0">
    <property type="entry name" value="PROTEIN ECDYSONELESS HOMOLOG"/>
    <property type="match status" value="1"/>
</dbReference>
<dbReference type="EMBL" id="KY514088">
    <property type="protein sequence ID" value="AUD12119.1"/>
    <property type="molecule type" value="mRNA"/>
</dbReference>
<feature type="compositionally biased region" description="Polar residues" evidence="1">
    <location>
        <begin position="539"/>
        <end position="550"/>
    </location>
</feature>
<gene>
    <name evidence="4" type="primary">LOC113495814</name>
</gene>
<evidence type="ECO:0000313" key="2">
    <source>
        <dbReference type="EMBL" id="AUD12119.1"/>
    </source>
</evidence>
<sequence>MSSQLEPVNDDTILCWFYSPKLGTDGALWQNMCKQINDYVKSLCRDYIWHRDEFRVFVPIMKDNDKTGVPLHLCSNTCFGDNIEDEWFIVHVLLEISKQYSDLIIQVKDNDGDFLLIEAANYLQSWANPENTANRVFIHNHHIHLILPEVIALNTNLGLDEAILKIANSPELTQAAHSIEQAILSRIGKYPDKILENIHRTIVKVPSTLATILTLQPSLISPIVDAYCNHDSVDVKACKKIDYVDCVDVEVRFTKFLYASLVHSKLINQAKYHGNDKKTLLGLKLTCGYQMLMNKASVADPLLSKEYQTFIQSLKLNGYFKNNIEGSNGYQQLLKTAQHYFSSIECPVRSNVFHHNVTELMKSSKFIELNSTLKSSSGEHFTGVEDSEDWLNINPEELNDFLYSRYGKATKLKNIDDISSQTLTQELTSFLKQTSDFEGIEREHIDESDINEIDFESDQFVSCIEKMLKVLSTHSKEVTESVESEDDEMFYNDDEDDESEDCDKELKVKLQNNPMENLQAETTIMANIMQSMKEEKASTGPTSNLLQSIGITKPEFIDSDDD</sequence>